<comment type="caution">
    <text evidence="1">The sequence shown here is derived from an EMBL/GenBank/DDBJ whole genome shotgun (WGS) entry which is preliminary data.</text>
</comment>
<dbReference type="AlphaFoldDB" id="A0A9D1DUZ6"/>
<evidence type="ECO:0000313" key="1">
    <source>
        <dbReference type="EMBL" id="HIR59625.1"/>
    </source>
</evidence>
<protein>
    <submittedName>
        <fullName evidence="1">Uncharacterized protein</fullName>
    </submittedName>
</protein>
<name>A0A9D1DUZ6_9FIRM</name>
<reference evidence="1" key="2">
    <citation type="journal article" date="2021" name="PeerJ">
        <title>Extensive microbial diversity within the chicken gut microbiome revealed by metagenomics and culture.</title>
        <authorList>
            <person name="Gilroy R."/>
            <person name="Ravi A."/>
            <person name="Getino M."/>
            <person name="Pursley I."/>
            <person name="Horton D.L."/>
            <person name="Alikhan N.F."/>
            <person name="Baker D."/>
            <person name="Gharbi K."/>
            <person name="Hall N."/>
            <person name="Watson M."/>
            <person name="Adriaenssens E.M."/>
            <person name="Foster-Nyarko E."/>
            <person name="Jarju S."/>
            <person name="Secka A."/>
            <person name="Antonio M."/>
            <person name="Oren A."/>
            <person name="Chaudhuri R.R."/>
            <person name="La Ragione R."/>
            <person name="Hildebrand F."/>
            <person name="Pallen M.J."/>
        </authorList>
    </citation>
    <scope>NUCLEOTIDE SEQUENCE</scope>
    <source>
        <strain evidence="1">CHK184-20233</strain>
    </source>
</reference>
<accession>A0A9D1DUZ6</accession>
<proteinExistence type="predicted"/>
<gene>
    <name evidence="1" type="ORF">IAB38_06195</name>
</gene>
<evidence type="ECO:0000313" key="2">
    <source>
        <dbReference type="Proteomes" id="UP000824232"/>
    </source>
</evidence>
<organism evidence="1 2">
    <name type="scientific">Candidatus Onthousia excrementipullorum</name>
    <dbReference type="NCBI Taxonomy" id="2840884"/>
    <lineage>
        <taxon>Bacteria</taxon>
        <taxon>Bacillati</taxon>
        <taxon>Bacillota</taxon>
        <taxon>Bacilli</taxon>
        <taxon>Candidatus Onthousia</taxon>
    </lineage>
</organism>
<dbReference type="Proteomes" id="UP000824232">
    <property type="component" value="Unassembled WGS sequence"/>
</dbReference>
<reference evidence="1" key="1">
    <citation type="submission" date="2020-10" db="EMBL/GenBank/DDBJ databases">
        <authorList>
            <person name="Gilroy R."/>
        </authorList>
    </citation>
    <scope>NUCLEOTIDE SEQUENCE</scope>
    <source>
        <strain evidence="1">CHK184-20233</strain>
    </source>
</reference>
<sequence length="302" mass="35825">MAIKNLKINKLKCIFLLKEITISPPILNKQKITTDIDELNIGEEYKPYIKRFINKTSIDFNFRYPNEKLETLKIKKHSNSDYLIRKNKIRLKKKKDIYHELFHVFTLYKMDSNHIFSGFNQYGLLYDIANSFDEGYTDLLTNRYFDDEILYMIEANIVSKVELMLGKEKMRNMYTSNDLIGLIEFLSKHSSKQEAIGFITMMDKLDNYDYESKEAINLMNILSNYLVNVYLNFLAENYSLGIIDNADVNNELSKFKDKFVKYAFNDKELKKEYLRSSDYLDITSKLSNSNFREELRKKVLTK</sequence>
<dbReference type="EMBL" id="DVHC01000062">
    <property type="protein sequence ID" value="HIR59625.1"/>
    <property type="molecule type" value="Genomic_DNA"/>
</dbReference>